<dbReference type="Proteomes" id="UP000452141">
    <property type="component" value="Unassembled WGS sequence"/>
</dbReference>
<accession>A0A844FMI3</accession>
<dbReference type="AlphaFoldDB" id="A0A844FMI3"/>
<gene>
    <name evidence="3" type="ORF">FYJ61_02835</name>
</gene>
<dbReference type="SUPFAM" id="SSF56601">
    <property type="entry name" value="beta-lactamase/transpeptidase-like"/>
    <property type="match status" value="1"/>
</dbReference>
<evidence type="ECO:0000256" key="1">
    <source>
        <dbReference type="ARBA" id="ARBA00022801"/>
    </source>
</evidence>
<dbReference type="InterPro" id="IPR050789">
    <property type="entry name" value="Diverse_Enzym_Activities"/>
</dbReference>
<keyword evidence="1" id="KW-0378">Hydrolase</keyword>
<dbReference type="GO" id="GO:0016787">
    <property type="term" value="F:hydrolase activity"/>
    <property type="evidence" value="ECO:0007669"/>
    <property type="project" value="UniProtKB-KW"/>
</dbReference>
<sequence>MIYFPKTQTLIEALASERIVPGVNYAFLKGQQVFASTVGFASIYPQITQLSPFAYYDLASCTKVLATTPLVLQEVEAGRMAFSDPLQKFIPEFQDRRVEIRHLLTHTSGIKGWIPNRDRLSGEELASAIISLPVTSEFNRVVRYADTNFVLLGLALERLTGQPVQELAMERVIQPMGLTETTFDPPKAECVPTELAHGQVLQGIVHDPKAQQLGKRCGSAGLFSVMEDLVKLGQGYMGVRDLPFLNKQSVKDLYQVKTPAGLKERSWGWNLIFDPEKNYPLIYHTGYTGTLILFDRVKQSGLILLTNRVHPTRHNQVFLTMRSRIIHAFLAENK</sequence>
<feature type="domain" description="Beta-lactamase-related" evidence="2">
    <location>
        <begin position="9"/>
        <end position="313"/>
    </location>
</feature>
<evidence type="ECO:0000313" key="3">
    <source>
        <dbReference type="EMBL" id="MST79432.1"/>
    </source>
</evidence>
<dbReference type="InterPro" id="IPR012338">
    <property type="entry name" value="Beta-lactam/transpept-like"/>
</dbReference>
<evidence type="ECO:0000313" key="4">
    <source>
        <dbReference type="Proteomes" id="UP000452141"/>
    </source>
</evidence>
<dbReference type="Gene3D" id="3.40.710.10">
    <property type="entry name" value="DD-peptidase/beta-lactamase superfamily"/>
    <property type="match status" value="1"/>
</dbReference>
<dbReference type="EMBL" id="VUMW01000005">
    <property type="protein sequence ID" value="MST79432.1"/>
    <property type="molecule type" value="Genomic_DNA"/>
</dbReference>
<proteinExistence type="predicted"/>
<dbReference type="PANTHER" id="PTHR43283">
    <property type="entry name" value="BETA-LACTAMASE-RELATED"/>
    <property type="match status" value="1"/>
</dbReference>
<evidence type="ECO:0000259" key="2">
    <source>
        <dbReference type="Pfam" id="PF00144"/>
    </source>
</evidence>
<dbReference type="Pfam" id="PF00144">
    <property type="entry name" value="Beta-lactamase"/>
    <property type="match status" value="1"/>
</dbReference>
<organism evidence="3 4">
    <name type="scientific">Lactobacillus equicursoris</name>
    <dbReference type="NCBI Taxonomy" id="420645"/>
    <lineage>
        <taxon>Bacteria</taxon>
        <taxon>Bacillati</taxon>
        <taxon>Bacillota</taxon>
        <taxon>Bacilli</taxon>
        <taxon>Lactobacillales</taxon>
        <taxon>Lactobacillaceae</taxon>
        <taxon>Lactobacillus</taxon>
    </lineage>
</organism>
<dbReference type="PANTHER" id="PTHR43283:SF11">
    <property type="entry name" value="BETA-LACTAMASE-RELATED DOMAIN-CONTAINING PROTEIN"/>
    <property type="match status" value="1"/>
</dbReference>
<reference evidence="3 4" key="1">
    <citation type="submission" date="2019-08" db="EMBL/GenBank/DDBJ databases">
        <title>In-depth cultivation of the pig gut microbiome towards novel bacterial diversity and tailored functional studies.</title>
        <authorList>
            <person name="Wylensek D."/>
            <person name="Hitch T.C.A."/>
            <person name="Clavel T."/>
        </authorList>
    </citation>
    <scope>NUCLEOTIDE SEQUENCE [LARGE SCALE GENOMIC DNA]</scope>
    <source>
        <strain evidence="3 4">WCA-470BD-2E</strain>
    </source>
</reference>
<name>A0A844FMI3_9LACO</name>
<protein>
    <submittedName>
        <fullName evidence="3">Beta-lactamase family protein</fullName>
    </submittedName>
</protein>
<comment type="caution">
    <text evidence="3">The sequence shown here is derived from an EMBL/GenBank/DDBJ whole genome shotgun (WGS) entry which is preliminary data.</text>
</comment>
<dbReference type="RefSeq" id="WP_154486510.1">
    <property type="nucleotide sequence ID" value="NZ_JAQYBB010000128.1"/>
</dbReference>
<dbReference type="InterPro" id="IPR001466">
    <property type="entry name" value="Beta-lactam-related"/>
</dbReference>